<dbReference type="InterPro" id="IPR001077">
    <property type="entry name" value="COMT_C"/>
</dbReference>
<evidence type="ECO:0000259" key="6">
    <source>
        <dbReference type="Pfam" id="PF08100"/>
    </source>
</evidence>
<dbReference type="GO" id="GO:0008171">
    <property type="term" value="F:O-methyltransferase activity"/>
    <property type="evidence" value="ECO:0007669"/>
    <property type="project" value="InterPro"/>
</dbReference>
<keyword evidence="1" id="KW-0489">Methyltransferase</keyword>
<accession>A0AAQ3PKT7</accession>
<dbReference type="InterPro" id="IPR043502">
    <property type="entry name" value="DNA/RNA_pol_sf"/>
</dbReference>
<dbReference type="Pfam" id="PF07727">
    <property type="entry name" value="RVT_2"/>
    <property type="match status" value="1"/>
</dbReference>
<dbReference type="Gene3D" id="1.10.10.10">
    <property type="entry name" value="Winged helix-like DNA-binding domain superfamily/Winged helix DNA-binding domain"/>
    <property type="match status" value="1"/>
</dbReference>
<evidence type="ECO:0000313" key="7">
    <source>
        <dbReference type="EMBL" id="WVZ49453.1"/>
    </source>
</evidence>
<dbReference type="EMBL" id="CP144745">
    <property type="protein sequence ID" value="WVZ49453.1"/>
    <property type="molecule type" value="Genomic_DNA"/>
</dbReference>
<dbReference type="Pfam" id="PF00891">
    <property type="entry name" value="Methyltransf_2"/>
    <property type="match status" value="1"/>
</dbReference>
<dbReference type="InterPro" id="IPR016461">
    <property type="entry name" value="COMT-like"/>
</dbReference>
<dbReference type="InterPro" id="IPR013103">
    <property type="entry name" value="RVT_2"/>
</dbReference>
<gene>
    <name evidence="7" type="ORF">U9M48_000815</name>
</gene>
<organism evidence="7 8">
    <name type="scientific">Paspalum notatum var. saurae</name>
    <dbReference type="NCBI Taxonomy" id="547442"/>
    <lineage>
        <taxon>Eukaryota</taxon>
        <taxon>Viridiplantae</taxon>
        <taxon>Streptophyta</taxon>
        <taxon>Embryophyta</taxon>
        <taxon>Tracheophyta</taxon>
        <taxon>Spermatophyta</taxon>
        <taxon>Magnoliopsida</taxon>
        <taxon>Liliopsida</taxon>
        <taxon>Poales</taxon>
        <taxon>Poaceae</taxon>
        <taxon>PACMAD clade</taxon>
        <taxon>Panicoideae</taxon>
        <taxon>Andropogonodae</taxon>
        <taxon>Paspaleae</taxon>
        <taxon>Paspalinae</taxon>
        <taxon>Paspalum</taxon>
    </lineage>
</organism>
<evidence type="ECO:0000259" key="4">
    <source>
        <dbReference type="Pfam" id="PF00891"/>
    </source>
</evidence>
<evidence type="ECO:0000256" key="1">
    <source>
        <dbReference type="ARBA" id="ARBA00022603"/>
    </source>
</evidence>
<keyword evidence="2" id="KW-0808">Transferase</keyword>
<evidence type="ECO:0000313" key="8">
    <source>
        <dbReference type="Proteomes" id="UP001341281"/>
    </source>
</evidence>
<feature type="domain" description="O-methyltransferase dimerisation" evidence="6">
    <location>
        <begin position="19"/>
        <end position="111"/>
    </location>
</feature>
<dbReference type="SUPFAM" id="SSF53335">
    <property type="entry name" value="S-adenosyl-L-methionine-dependent methyltransferases"/>
    <property type="match status" value="1"/>
</dbReference>
<dbReference type="InterPro" id="IPR029063">
    <property type="entry name" value="SAM-dependent_MTases_sf"/>
</dbReference>
<dbReference type="InterPro" id="IPR036388">
    <property type="entry name" value="WH-like_DNA-bd_sf"/>
</dbReference>
<keyword evidence="3" id="KW-0949">S-adenosyl-L-methionine</keyword>
<evidence type="ECO:0000259" key="5">
    <source>
        <dbReference type="Pfam" id="PF07727"/>
    </source>
</evidence>
<sequence>MDAAMSSEDLIPAQRELFNHLLCYVKSMALKCAVDLGIPTAIHLHGGSATLSEVVTGTRLPVSRKPYVRRLMNLLTISGIFTSSSSDAPAPGGGDHRSVPLTPASRLLLVDDDDEHSRSSKKLAGRSMATSVRFVVNPRLVNTFFDMHAWLKDDNAAAAAKPTLFEMAHGCSRHEMPRKNADDNTLYNGAMVAASRMAMDIVLREVAGSKRRLWRRDHQLVGRGRQPWQGVGSLMGYIDGTYERPPPTITSAHQVVNRVFEQWYQQDQLVWRVIEQTFATASRAQVMQIRMQPTIRKKELTIAEYYLKVKGLADTLAVIGKPLENDKHPARIRWRTNHDASRCYHRFDQNFVATDAKVAAAATANNSYAIDSNWYADTGATDHITHDLERPSTRERYTGNDRVQNGAGLNIAYIGNSSISTAHRLKSETNSSCSKNKQTSPVHTQISIRQQCSLVFVMHVNKQKLISYPFNLPFMFHLDLLSWFTPMFGDQPRSLVNGYKYYVSFVDDYSGSLGSTFLNTKKVSCSLEESYLDPGPSTKGINLIDRRWIFKVKKKADGSVERYKARLVAKGFKQRFGIDYADTYSPVVKPTTIRVILSLAVSNGWNMRQIDIQNAFLHGVLKEEVYMTQPPGYENSKVPKNYVCKLNKALYGLKQAPRAWHSRLTDKLQNLGFAASQADASLFILKQRNITMYVLIYVDDIIIVSSSVSATNRLVQELTEDFAVKDLGNLEYFLGIEVVPTRYGLVLSQKRYAHELLQRAKMDKCKPISTPMAASEKLSREQGTALTDDAQFQYRSIVGGLQYLTITRPDLSFVVNKVCQFIHNPTDAHWAAVKRILRYIKGTLDQGLKVQKSANSTLIAFSDADWAGCPDDRRSTSGFAVMLGSNLVSWSSRKQAIVSRSSTEAEYKAIANVTAEIIWLQTLLKELGIYQTEAPILWSDNLGAVYLTSNPVFHARTKHIEVDFHFVREQVARKALKVRFISSKDQLADIFTKALPKAPFTGSHRCGFPHLKCTVLDLPHVVSQARSADDGTPVQFIAGDMFKFIPKADAVLLKWVLHCWGDDDCVKVLRNCKEAILPAAERGGKVIIIDAVMGACPHGDIASMETLALYDVYMMHMDGVERDERGWEKIILEAGFRRYKIVSLLGFQSVIEVYP</sequence>
<evidence type="ECO:0008006" key="9">
    <source>
        <dbReference type="Google" id="ProtNLM"/>
    </source>
</evidence>
<dbReference type="SUPFAM" id="SSF46785">
    <property type="entry name" value="Winged helix' DNA-binding domain"/>
    <property type="match status" value="1"/>
</dbReference>
<reference evidence="7 8" key="1">
    <citation type="submission" date="2024-02" db="EMBL/GenBank/DDBJ databases">
        <title>High-quality chromosome-scale genome assembly of Pensacola bahiagrass (Paspalum notatum Flugge var. saurae).</title>
        <authorList>
            <person name="Vega J.M."/>
            <person name="Podio M."/>
            <person name="Orjuela J."/>
            <person name="Siena L.A."/>
            <person name="Pessino S.C."/>
            <person name="Combes M.C."/>
            <person name="Mariac C."/>
            <person name="Albertini E."/>
            <person name="Pupilli F."/>
            <person name="Ortiz J.P.A."/>
            <person name="Leblanc O."/>
        </authorList>
    </citation>
    <scope>NUCLEOTIDE SEQUENCE [LARGE SCALE GENOMIC DNA]</scope>
    <source>
        <strain evidence="7">R1</strain>
        <tissue evidence="7">Leaf</tissue>
    </source>
</reference>
<dbReference type="Proteomes" id="UP001341281">
    <property type="component" value="Chromosome 01"/>
</dbReference>
<evidence type="ECO:0000256" key="3">
    <source>
        <dbReference type="ARBA" id="ARBA00022691"/>
    </source>
</evidence>
<feature type="domain" description="O-methyltransferase C-terminal" evidence="4">
    <location>
        <begin position="1008"/>
        <end position="1137"/>
    </location>
</feature>
<dbReference type="PANTHER" id="PTHR11439:SF455">
    <property type="entry name" value="RLK (RECEPTOR-LIKE PROTEIN KINASE) 8, PUTATIVE-RELATED"/>
    <property type="match status" value="1"/>
</dbReference>
<dbReference type="CDD" id="cd09272">
    <property type="entry name" value="RNase_HI_RT_Ty1"/>
    <property type="match status" value="1"/>
</dbReference>
<dbReference type="PROSITE" id="PS51683">
    <property type="entry name" value="SAM_OMT_II"/>
    <property type="match status" value="1"/>
</dbReference>
<dbReference type="InterPro" id="IPR012967">
    <property type="entry name" value="COMT_dimerisation"/>
</dbReference>
<evidence type="ECO:0000256" key="2">
    <source>
        <dbReference type="ARBA" id="ARBA00022679"/>
    </source>
</evidence>
<protein>
    <recommendedName>
        <fullName evidence="9">O-methyltransferase ZRP4</fullName>
    </recommendedName>
</protein>
<name>A0AAQ3PKT7_PASNO</name>
<feature type="domain" description="Reverse transcriptase Ty1/copia-type" evidence="5">
    <location>
        <begin position="539"/>
        <end position="773"/>
    </location>
</feature>
<dbReference type="GO" id="GO:0032259">
    <property type="term" value="P:methylation"/>
    <property type="evidence" value="ECO:0007669"/>
    <property type="project" value="UniProtKB-KW"/>
</dbReference>
<dbReference type="AlphaFoldDB" id="A0AAQ3PKT7"/>
<dbReference type="PANTHER" id="PTHR11439">
    <property type="entry name" value="GAG-POL-RELATED RETROTRANSPOSON"/>
    <property type="match status" value="1"/>
</dbReference>
<proteinExistence type="predicted"/>
<dbReference type="Gene3D" id="3.40.50.150">
    <property type="entry name" value="Vaccinia Virus protein VP39"/>
    <property type="match status" value="2"/>
</dbReference>
<dbReference type="Pfam" id="PF08100">
    <property type="entry name" value="Dimerisation"/>
    <property type="match status" value="1"/>
</dbReference>
<keyword evidence="8" id="KW-1185">Reference proteome</keyword>
<dbReference type="SUPFAM" id="SSF56672">
    <property type="entry name" value="DNA/RNA polymerases"/>
    <property type="match status" value="1"/>
</dbReference>
<dbReference type="InterPro" id="IPR036390">
    <property type="entry name" value="WH_DNA-bd_sf"/>
</dbReference>
<dbReference type="GO" id="GO:0046983">
    <property type="term" value="F:protein dimerization activity"/>
    <property type="evidence" value="ECO:0007669"/>
    <property type="project" value="InterPro"/>
</dbReference>